<keyword evidence="8" id="KW-0732">Signal</keyword>
<dbReference type="Gene3D" id="2.40.440.10">
    <property type="entry name" value="L,D-transpeptidase catalytic domain-like"/>
    <property type="match status" value="1"/>
</dbReference>
<dbReference type="Gene3D" id="1.10.101.10">
    <property type="entry name" value="PGBD-like superfamily/PGBD"/>
    <property type="match status" value="1"/>
</dbReference>
<dbReference type="InterPro" id="IPR038063">
    <property type="entry name" value="Transpep_catalytic_dom"/>
</dbReference>
<dbReference type="Pfam" id="PF03734">
    <property type="entry name" value="YkuD"/>
    <property type="match status" value="1"/>
</dbReference>
<dbReference type="AlphaFoldDB" id="A0A0Q2MXH0"/>
<protein>
    <submittedName>
        <fullName evidence="10">Peptidase</fullName>
    </submittedName>
</protein>
<evidence type="ECO:0000256" key="2">
    <source>
        <dbReference type="ARBA" id="ARBA00005992"/>
    </source>
</evidence>
<comment type="similarity">
    <text evidence="2">Belongs to the YkuD family.</text>
</comment>
<evidence type="ECO:0000256" key="1">
    <source>
        <dbReference type="ARBA" id="ARBA00004752"/>
    </source>
</evidence>
<dbReference type="GO" id="GO:0004180">
    <property type="term" value="F:carboxypeptidase activity"/>
    <property type="evidence" value="ECO:0007669"/>
    <property type="project" value="UniProtKB-ARBA"/>
</dbReference>
<keyword evidence="3" id="KW-0808">Transferase</keyword>
<feature type="domain" description="L,D-TPase catalytic" evidence="9">
    <location>
        <begin position="290"/>
        <end position="467"/>
    </location>
</feature>
<feature type="chain" id="PRO_5006194714" evidence="8">
    <location>
        <begin position="20"/>
        <end position="517"/>
    </location>
</feature>
<feature type="active site" description="Proton donor/acceptor" evidence="7">
    <location>
        <position position="424"/>
    </location>
</feature>
<evidence type="ECO:0000256" key="4">
    <source>
        <dbReference type="ARBA" id="ARBA00022960"/>
    </source>
</evidence>
<evidence type="ECO:0000313" key="10">
    <source>
        <dbReference type="EMBL" id="KQH84343.1"/>
    </source>
</evidence>
<dbReference type="Proteomes" id="UP000051221">
    <property type="component" value="Unassembled WGS sequence"/>
</dbReference>
<organism evidence="10 11">
    <name type="scientific">Vibrio furnissii</name>
    <dbReference type="NCBI Taxonomy" id="29494"/>
    <lineage>
        <taxon>Bacteria</taxon>
        <taxon>Pseudomonadati</taxon>
        <taxon>Pseudomonadota</taxon>
        <taxon>Gammaproteobacteria</taxon>
        <taxon>Vibrionales</taxon>
        <taxon>Vibrionaceae</taxon>
        <taxon>Vibrio</taxon>
    </lineage>
</organism>
<keyword evidence="6 7" id="KW-0961">Cell wall biogenesis/degradation</keyword>
<dbReference type="InterPro" id="IPR036366">
    <property type="entry name" value="PGBDSf"/>
</dbReference>
<feature type="signal peptide" evidence="8">
    <location>
        <begin position="1"/>
        <end position="19"/>
    </location>
</feature>
<proteinExistence type="inferred from homology"/>
<comment type="pathway">
    <text evidence="1 7">Cell wall biogenesis; peptidoglycan biosynthesis.</text>
</comment>
<dbReference type="CDD" id="cd16913">
    <property type="entry name" value="YkuD_like"/>
    <property type="match status" value="1"/>
</dbReference>
<dbReference type="GO" id="GO:0016740">
    <property type="term" value="F:transferase activity"/>
    <property type="evidence" value="ECO:0007669"/>
    <property type="project" value="UniProtKB-KW"/>
</dbReference>
<dbReference type="GO" id="GO:0071555">
    <property type="term" value="P:cell wall organization"/>
    <property type="evidence" value="ECO:0007669"/>
    <property type="project" value="UniProtKB-UniRule"/>
</dbReference>
<dbReference type="PANTHER" id="PTHR41533:SF1">
    <property type="entry name" value="L,D-TRANSPEPTIDASE YCBB-RELATED"/>
    <property type="match status" value="1"/>
</dbReference>
<evidence type="ECO:0000256" key="6">
    <source>
        <dbReference type="ARBA" id="ARBA00023316"/>
    </source>
</evidence>
<dbReference type="InterPro" id="IPR045380">
    <property type="entry name" value="LD_TPept_scaffold_dom"/>
</dbReference>
<dbReference type="PANTHER" id="PTHR41533">
    <property type="entry name" value="L,D-TRANSPEPTIDASE HI_1667-RELATED"/>
    <property type="match status" value="1"/>
</dbReference>
<dbReference type="PROSITE" id="PS52029">
    <property type="entry name" value="LD_TPASE"/>
    <property type="match status" value="1"/>
</dbReference>
<dbReference type="GO" id="GO:0008360">
    <property type="term" value="P:regulation of cell shape"/>
    <property type="evidence" value="ECO:0007669"/>
    <property type="project" value="UniProtKB-UniRule"/>
</dbReference>
<dbReference type="FunCoup" id="A0A0Q2MXH0">
    <property type="interactions" value="76"/>
</dbReference>
<gene>
    <name evidence="10" type="ORF">AMR76_19140</name>
</gene>
<comment type="caution">
    <text evidence="10">The sequence shown here is derived from an EMBL/GenBank/DDBJ whole genome shotgun (WGS) entry which is preliminary data.</text>
</comment>
<reference evidence="10 11" key="1">
    <citation type="submission" date="2015-08" db="EMBL/GenBank/DDBJ databases">
        <title>Antibacterial properties of a collection of Vibrionaceae strains.</title>
        <authorList>
            <person name="Giubergia S."/>
        </authorList>
    </citation>
    <scope>NUCLEOTIDE SEQUENCE [LARGE SCALE GENOMIC DNA]</scope>
    <source>
        <strain evidence="10 11">S0821</strain>
    </source>
</reference>
<sequence length="517" mass="59926">MKRCSFVVLLLIFFSFPSASSPYFANLGWVDSRSSVTPLLQYPQQLERLYHENNDQLIWTDMLTMQHFEQQLDMIRRANISPLFERQYHALVQYREAGEWFEYDLLATDTLLLYLSYAERAPQEGMTWFFEGNLNHSLPLPSEQARLALHIAVGIHGITDLIDEYTPQDAAYRQLVSAYRYLSQIEPQMLSVYVQARLKRPGDKLEDRRTLIQRLSLVNIDVAGISDNVTWYDNSLVEPVKQFQKMHGLKVDGIIGPDTLKWLNMKVPERLALLALNAERMRLWTTQDDTVIVVNVPGYNLKYWYSGKPVFESKVVVGRVTRPTPVMSTKLDSLILNPTWNVPHKIMVEDILPMTKRDASYLSRHHIDIIESWKSDQTLDPALIDWQNVNPKTFPYRMRQQAGNQNALGLYKFNTPNKRAIYLHDTPSKHLFNHPARAFSSGCIRVEHADQFATALLETQGINDSELIPNPDAANRAIPLKKRIPVHIIYQTVWYEGGEVHYRDDIYRLDRIKPNRG</sequence>
<dbReference type="InterPro" id="IPR005490">
    <property type="entry name" value="LD_TPept_cat_dom"/>
</dbReference>
<evidence type="ECO:0000256" key="8">
    <source>
        <dbReference type="SAM" id="SignalP"/>
    </source>
</evidence>
<keyword evidence="11" id="KW-1185">Reference proteome</keyword>
<feature type="active site" description="Nucleophile" evidence="7">
    <location>
        <position position="443"/>
    </location>
</feature>
<dbReference type="InParanoid" id="A0A0Q2MXH0"/>
<evidence type="ECO:0000313" key="11">
    <source>
        <dbReference type="Proteomes" id="UP000051221"/>
    </source>
</evidence>
<dbReference type="EMBL" id="LKHS01000020">
    <property type="protein sequence ID" value="KQH84343.1"/>
    <property type="molecule type" value="Genomic_DNA"/>
</dbReference>
<dbReference type="GO" id="GO:0009252">
    <property type="term" value="P:peptidoglycan biosynthetic process"/>
    <property type="evidence" value="ECO:0007669"/>
    <property type="project" value="UniProtKB-UniPathway"/>
</dbReference>
<keyword evidence="4 7" id="KW-0133">Cell shape</keyword>
<evidence type="ECO:0000256" key="5">
    <source>
        <dbReference type="ARBA" id="ARBA00022984"/>
    </source>
</evidence>
<dbReference type="InterPro" id="IPR002477">
    <property type="entry name" value="Peptidoglycan-bd-like"/>
</dbReference>
<dbReference type="UniPathway" id="UPA00219"/>
<dbReference type="Pfam" id="PF01471">
    <property type="entry name" value="PG_binding_1"/>
    <property type="match status" value="1"/>
</dbReference>
<dbReference type="InterPro" id="IPR036365">
    <property type="entry name" value="PGBD-like_sf"/>
</dbReference>
<evidence type="ECO:0000256" key="7">
    <source>
        <dbReference type="PROSITE-ProRule" id="PRU01373"/>
    </source>
</evidence>
<evidence type="ECO:0000259" key="9">
    <source>
        <dbReference type="PROSITE" id="PS52029"/>
    </source>
</evidence>
<dbReference type="RefSeq" id="WP_055466900.1">
    <property type="nucleotide sequence ID" value="NZ_LKHS01000020.1"/>
</dbReference>
<dbReference type="InterPro" id="IPR052905">
    <property type="entry name" value="LD-transpeptidase_YkuD-like"/>
</dbReference>
<evidence type="ECO:0000256" key="3">
    <source>
        <dbReference type="ARBA" id="ARBA00022679"/>
    </source>
</evidence>
<keyword evidence="5 7" id="KW-0573">Peptidoglycan synthesis</keyword>
<dbReference type="SUPFAM" id="SSF141523">
    <property type="entry name" value="L,D-transpeptidase catalytic domain-like"/>
    <property type="match status" value="1"/>
</dbReference>
<dbReference type="SUPFAM" id="SSF47090">
    <property type="entry name" value="PGBD-like"/>
    <property type="match status" value="1"/>
</dbReference>
<name>A0A0Q2MXH0_VIBFU</name>
<dbReference type="Pfam" id="PF20142">
    <property type="entry name" value="Scaffold"/>
    <property type="match status" value="1"/>
</dbReference>
<accession>A0A0Q2MXH0</accession>